<sequence length="28" mass="2904">MMTMIFLAVAATVVVCGLAALIFEECVG</sequence>
<organism evidence="1 2">
    <name type="scientific">Pantoea phage vB_PagS_AAS21</name>
    <dbReference type="NCBI Taxonomy" id="2575261"/>
    <lineage>
        <taxon>Viruses</taxon>
        <taxon>Duplodnaviria</taxon>
        <taxon>Heunggongvirae</taxon>
        <taxon>Uroviricota</taxon>
        <taxon>Caudoviricetes</taxon>
        <taxon>Demerecviridae</taxon>
        <taxon>Keyvirus</taxon>
        <taxon>Keyvirus AAS21</taxon>
    </lineage>
</organism>
<name>A0A4Y5P1U1_9CAUD</name>
<accession>A0A4Y5P1U1</accession>
<evidence type="ECO:0000313" key="1">
    <source>
        <dbReference type="EMBL" id="QCW23912.1"/>
    </source>
</evidence>
<reference evidence="1 2" key="1">
    <citation type="submission" date="2019-04" db="EMBL/GenBank/DDBJ databases">
        <title>Complete genome sequence of Pantoea bacteriophage vB_PagS_AAS21.</title>
        <authorList>
            <person name="Truncaite L."/>
            <person name="Simoliuniene M."/>
            <person name="Zajanckauskaite A."/>
            <person name="Meskys R."/>
            <person name="Simoliunas E."/>
        </authorList>
    </citation>
    <scope>NUCLEOTIDE SEQUENCE [LARGE SCALE GENOMIC DNA]</scope>
</reference>
<dbReference type="EMBL" id="MK770119">
    <property type="protein sequence ID" value="QCW23912.1"/>
    <property type="molecule type" value="Genomic_DNA"/>
</dbReference>
<proteinExistence type="predicted"/>
<dbReference type="Proteomes" id="UP000308921">
    <property type="component" value="Segment"/>
</dbReference>
<gene>
    <name evidence="1" type="ORF">AAS21_gp174</name>
</gene>
<keyword evidence="2" id="KW-1185">Reference proteome</keyword>
<evidence type="ECO:0000313" key="2">
    <source>
        <dbReference type="Proteomes" id="UP000308921"/>
    </source>
</evidence>
<protein>
    <submittedName>
        <fullName evidence="1">Uncharacterized protein</fullName>
    </submittedName>
</protein>